<dbReference type="PROSITE" id="PS51304">
    <property type="entry name" value="GALECTIN"/>
    <property type="match status" value="1"/>
</dbReference>
<dbReference type="AlphaFoldDB" id="A0A3S3NPJ0"/>
<dbReference type="CDD" id="cd00070">
    <property type="entry name" value="GLECT"/>
    <property type="match status" value="1"/>
</dbReference>
<accession>A0A3S3NPJ0</accession>
<dbReference type="SMART" id="SM00908">
    <property type="entry name" value="Gal-bind_lectin"/>
    <property type="match status" value="1"/>
</dbReference>
<keyword evidence="1 3" id="KW-0430">Lectin</keyword>
<evidence type="ECO:0000313" key="5">
    <source>
        <dbReference type="EMBL" id="RWR99243.1"/>
    </source>
</evidence>
<evidence type="ECO:0000259" key="4">
    <source>
        <dbReference type="PROSITE" id="PS51304"/>
    </source>
</evidence>
<evidence type="ECO:0000313" key="6">
    <source>
        <dbReference type="Proteomes" id="UP000285301"/>
    </source>
</evidence>
<dbReference type="SUPFAM" id="SSF49899">
    <property type="entry name" value="Concanavalin A-like lectins/glucanases"/>
    <property type="match status" value="1"/>
</dbReference>
<dbReference type="FunFam" id="2.60.120.200:FF:000124">
    <property type="entry name" value="Galectin-4"/>
    <property type="match status" value="1"/>
</dbReference>
<evidence type="ECO:0000256" key="3">
    <source>
        <dbReference type="RuleBase" id="RU102079"/>
    </source>
</evidence>
<keyword evidence="6" id="KW-1185">Reference proteome</keyword>
<dbReference type="STRING" id="1965070.A0A3S3NPJ0"/>
<dbReference type="OrthoDB" id="5795596at2759"/>
<dbReference type="PANTHER" id="PTHR11346">
    <property type="entry name" value="GALECTIN"/>
    <property type="match status" value="1"/>
</dbReference>
<feature type="domain" description="Galectin" evidence="4">
    <location>
        <begin position="42"/>
        <end position="173"/>
    </location>
</feature>
<comment type="caution">
    <text evidence="5">The sequence shown here is derived from an EMBL/GenBank/DDBJ whole genome shotgun (WGS) entry which is preliminary data.</text>
</comment>
<dbReference type="PANTHER" id="PTHR11346:SF176">
    <property type="entry name" value="32 KDA BETA-GALACTOSIDE-BINDING LECTIN LEC-3"/>
    <property type="match status" value="1"/>
</dbReference>
<dbReference type="Pfam" id="PF00337">
    <property type="entry name" value="Gal-bind_lectin"/>
    <property type="match status" value="1"/>
</dbReference>
<dbReference type="InterPro" id="IPR044156">
    <property type="entry name" value="Galectin-like"/>
</dbReference>
<feature type="non-terminal residue" evidence="5">
    <location>
        <position position="1"/>
    </location>
</feature>
<organism evidence="5 6">
    <name type="scientific">Dinothrombium tinctorium</name>
    <dbReference type="NCBI Taxonomy" id="1965070"/>
    <lineage>
        <taxon>Eukaryota</taxon>
        <taxon>Metazoa</taxon>
        <taxon>Ecdysozoa</taxon>
        <taxon>Arthropoda</taxon>
        <taxon>Chelicerata</taxon>
        <taxon>Arachnida</taxon>
        <taxon>Acari</taxon>
        <taxon>Acariformes</taxon>
        <taxon>Trombidiformes</taxon>
        <taxon>Prostigmata</taxon>
        <taxon>Anystina</taxon>
        <taxon>Parasitengona</taxon>
        <taxon>Trombidioidea</taxon>
        <taxon>Trombidiidae</taxon>
        <taxon>Dinothrombium</taxon>
    </lineage>
</organism>
<reference evidence="5 6" key="1">
    <citation type="journal article" date="2018" name="Gigascience">
        <title>Genomes of trombidid mites reveal novel predicted allergens and laterally-transferred genes associated with secondary metabolism.</title>
        <authorList>
            <person name="Dong X."/>
            <person name="Chaisiri K."/>
            <person name="Xia D."/>
            <person name="Armstrong S.D."/>
            <person name="Fang Y."/>
            <person name="Donnelly M.J."/>
            <person name="Kadowaki T."/>
            <person name="McGarry J.W."/>
            <person name="Darby A.C."/>
            <person name="Makepeace B.L."/>
        </authorList>
    </citation>
    <scope>NUCLEOTIDE SEQUENCE [LARGE SCALE GENOMIC DNA]</scope>
    <source>
        <strain evidence="5">UoL-WK</strain>
    </source>
</reference>
<evidence type="ECO:0000256" key="1">
    <source>
        <dbReference type="ARBA" id="ARBA00022734"/>
    </source>
</evidence>
<protein>
    <recommendedName>
        <fullName evidence="3">Galectin</fullName>
    </recommendedName>
</protein>
<gene>
    <name evidence="5" type="ORF">B4U79_10711</name>
</gene>
<dbReference type="Gene3D" id="2.60.120.200">
    <property type="match status" value="1"/>
</dbReference>
<keyword evidence="2" id="KW-0677">Repeat</keyword>
<sequence length="174" mass="20166">HSEIEGDVSIEKLHYGEEPSCLDTSSSLLLKPCSIYKPKLPFYYFIGEKLVSGFMIYISGAPSAVFYRFTFNFKKLANEDSDIPFHFDVRFDQRSVVRNTFANYEWGAEERAIPDFPFSPGVHFDMIFLVQNSKFMVAVNGQPYIEYKHRMPLKDIAYFHIKGDLNVVSVRFCD</sequence>
<dbReference type="GO" id="GO:0030246">
    <property type="term" value="F:carbohydrate binding"/>
    <property type="evidence" value="ECO:0007669"/>
    <property type="project" value="UniProtKB-UniRule"/>
</dbReference>
<dbReference type="InterPro" id="IPR013320">
    <property type="entry name" value="ConA-like_dom_sf"/>
</dbReference>
<proteinExistence type="predicted"/>
<dbReference type="GO" id="GO:0016936">
    <property type="term" value="F:galactoside binding"/>
    <property type="evidence" value="ECO:0007669"/>
    <property type="project" value="TreeGrafter"/>
</dbReference>
<name>A0A3S3NPJ0_9ACAR</name>
<dbReference type="Proteomes" id="UP000285301">
    <property type="component" value="Unassembled WGS sequence"/>
</dbReference>
<dbReference type="SMART" id="SM00276">
    <property type="entry name" value="GLECT"/>
    <property type="match status" value="1"/>
</dbReference>
<evidence type="ECO:0000256" key="2">
    <source>
        <dbReference type="ARBA" id="ARBA00022737"/>
    </source>
</evidence>
<dbReference type="EMBL" id="NCKU01016217">
    <property type="protein sequence ID" value="RWR99243.1"/>
    <property type="molecule type" value="Genomic_DNA"/>
</dbReference>
<dbReference type="InterPro" id="IPR001079">
    <property type="entry name" value="Galectin_CRD"/>
</dbReference>